<dbReference type="Gene3D" id="1.25.40.10">
    <property type="entry name" value="Tetratricopeptide repeat domain"/>
    <property type="match status" value="1"/>
</dbReference>
<dbReference type="OrthoDB" id="4336084at2"/>
<dbReference type="SUPFAM" id="SSF46894">
    <property type="entry name" value="C-terminal effector domain of the bipartite response regulators"/>
    <property type="match status" value="1"/>
</dbReference>
<evidence type="ECO:0000259" key="7">
    <source>
        <dbReference type="PROSITE" id="PS51755"/>
    </source>
</evidence>
<evidence type="ECO:0000256" key="1">
    <source>
        <dbReference type="ARBA" id="ARBA00005820"/>
    </source>
</evidence>
<evidence type="ECO:0000313" key="8">
    <source>
        <dbReference type="EMBL" id="ARZ66824.1"/>
    </source>
</evidence>
<feature type="domain" description="OmpR/PhoB-type" evidence="7">
    <location>
        <begin position="1"/>
        <end position="103"/>
    </location>
</feature>
<dbReference type="InterPro" id="IPR036388">
    <property type="entry name" value="WH-like_DNA-bd_sf"/>
</dbReference>
<dbReference type="InterPro" id="IPR016032">
    <property type="entry name" value="Sig_transdc_resp-reg_C-effctor"/>
</dbReference>
<dbReference type="KEGG" id="salj:SMD11_1161"/>
<keyword evidence="2" id="KW-0902">Two-component regulatory system</keyword>
<dbReference type="GO" id="GO:0003677">
    <property type="term" value="F:DNA binding"/>
    <property type="evidence" value="ECO:0007669"/>
    <property type="project" value="UniProtKB-UniRule"/>
</dbReference>
<evidence type="ECO:0000256" key="4">
    <source>
        <dbReference type="ARBA" id="ARBA00023125"/>
    </source>
</evidence>
<evidence type="ECO:0000256" key="2">
    <source>
        <dbReference type="ARBA" id="ARBA00023012"/>
    </source>
</evidence>
<dbReference type="AlphaFoldDB" id="A0A1Z2KXQ2"/>
<dbReference type="InterPro" id="IPR051677">
    <property type="entry name" value="AfsR-DnrI-RedD_regulator"/>
</dbReference>
<dbReference type="GO" id="GO:0006355">
    <property type="term" value="P:regulation of DNA-templated transcription"/>
    <property type="evidence" value="ECO:0007669"/>
    <property type="project" value="InterPro"/>
</dbReference>
<organism evidence="8 9">
    <name type="scientific">Streptomyces albireticuli</name>
    <dbReference type="NCBI Taxonomy" id="1940"/>
    <lineage>
        <taxon>Bacteria</taxon>
        <taxon>Bacillati</taxon>
        <taxon>Actinomycetota</taxon>
        <taxon>Actinomycetes</taxon>
        <taxon>Kitasatosporales</taxon>
        <taxon>Streptomycetaceae</taxon>
        <taxon>Streptomyces</taxon>
    </lineage>
</organism>
<proteinExistence type="inferred from homology"/>
<dbReference type="Pfam" id="PF00486">
    <property type="entry name" value="Trans_reg_C"/>
    <property type="match status" value="1"/>
</dbReference>
<sequence>MDIEVLGELAVYENGVSIVPSAGKPRQILALLSLWAGRVVPVPTLMEELWGDAIPRSAATTLQTYILQLRRRMAVALRDAPESPARTPKDVLATAFGGYRVAVTPESCDWSQFRRLAGQGHDALLAGDARSASAHLTRALALWRGPALVDVPVGRVLGLETLYMEETRMQALEERIEADLRLGYHAALLGELRTLVARHPLHENLCAQLMTALCRSGSPWRALQEFRQLRERLRRELGVEPSPRLQRLHQAVLSGAPELDGGEAFVQARSA</sequence>
<dbReference type="CDD" id="cd15831">
    <property type="entry name" value="BTAD"/>
    <property type="match status" value="1"/>
</dbReference>
<accession>A0A1Z2KXQ2</accession>
<gene>
    <name evidence="8" type="ORF">SMD11_1161</name>
</gene>
<dbReference type="Gene3D" id="1.10.10.10">
    <property type="entry name" value="Winged helix-like DNA-binding domain superfamily/Winged helix DNA-binding domain"/>
    <property type="match status" value="1"/>
</dbReference>
<evidence type="ECO:0000256" key="3">
    <source>
        <dbReference type="ARBA" id="ARBA00023015"/>
    </source>
</evidence>
<dbReference type="RefSeq" id="WP_087925377.1">
    <property type="nucleotide sequence ID" value="NZ_CP021744.1"/>
</dbReference>
<dbReference type="SMART" id="SM00862">
    <property type="entry name" value="Trans_reg_C"/>
    <property type="match status" value="1"/>
</dbReference>
<dbReference type="InterPro" id="IPR005158">
    <property type="entry name" value="BTAD"/>
</dbReference>
<dbReference type="Proteomes" id="UP000195755">
    <property type="component" value="Chromosome"/>
</dbReference>
<evidence type="ECO:0000256" key="6">
    <source>
        <dbReference type="PROSITE-ProRule" id="PRU01091"/>
    </source>
</evidence>
<reference evidence="8 9" key="1">
    <citation type="submission" date="2017-06" db="EMBL/GenBank/DDBJ databases">
        <title>Streptomyces albireticuli Genome sequencing and assembly.</title>
        <authorList>
            <person name="Wang Y."/>
            <person name="Du B."/>
            <person name="Ding Y."/>
            <person name="Liu H."/>
            <person name="Hou Q."/>
            <person name="Liu K."/>
            <person name="Yao L."/>
            <person name="Wang C."/>
        </authorList>
    </citation>
    <scope>NUCLEOTIDE SEQUENCE [LARGE SCALE GENOMIC DNA]</scope>
    <source>
        <strain evidence="8 9">MDJK11</strain>
    </source>
</reference>
<evidence type="ECO:0000313" key="9">
    <source>
        <dbReference type="Proteomes" id="UP000195755"/>
    </source>
</evidence>
<name>A0A1Z2KXQ2_9ACTN</name>
<evidence type="ECO:0000256" key="5">
    <source>
        <dbReference type="ARBA" id="ARBA00023163"/>
    </source>
</evidence>
<feature type="DNA-binding region" description="OmpR/PhoB-type" evidence="6">
    <location>
        <begin position="1"/>
        <end position="103"/>
    </location>
</feature>
<protein>
    <recommendedName>
        <fullName evidence="7">OmpR/PhoB-type domain-containing protein</fullName>
    </recommendedName>
</protein>
<dbReference type="SUPFAM" id="SSF48452">
    <property type="entry name" value="TPR-like"/>
    <property type="match status" value="1"/>
</dbReference>
<dbReference type="GO" id="GO:0000160">
    <property type="term" value="P:phosphorelay signal transduction system"/>
    <property type="evidence" value="ECO:0007669"/>
    <property type="project" value="UniProtKB-KW"/>
</dbReference>
<keyword evidence="5" id="KW-0804">Transcription</keyword>
<keyword evidence="4 6" id="KW-0238">DNA-binding</keyword>
<dbReference type="PROSITE" id="PS51755">
    <property type="entry name" value="OMPR_PHOB"/>
    <property type="match status" value="1"/>
</dbReference>
<dbReference type="PANTHER" id="PTHR35807:SF1">
    <property type="entry name" value="TRANSCRIPTIONAL REGULATOR REDD"/>
    <property type="match status" value="1"/>
</dbReference>
<dbReference type="Pfam" id="PF03704">
    <property type="entry name" value="BTAD"/>
    <property type="match status" value="1"/>
</dbReference>
<dbReference type="SMART" id="SM01043">
    <property type="entry name" value="BTAD"/>
    <property type="match status" value="1"/>
</dbReference>
<keyword evidence="3" id="KW-0805">Transcription regulation</keyword>
<comment type="similarity">
    <text evidence="1">Belongs to the AfsR/DnrI/RedD regulatory family.</text>
</comment>
<dbReference type="PANTHER" id="PTHR35807">
    <property type="entry name" value="TRANSCRIPTIONAL REGULATOR REDD-RELATED"/>
    <property type="match status" value="1"/>
</dbReference>
<dbReference type="EMBL" id="CP021744">
    <property type="protein sequence ID" value="ARZ66824.1"/>
    <property type="molecule type" value="Genomic_DNA"/>
</dbReference>
<dbReference type="InterPro" id="IPR001867">
    <property type="entry name" value="OmpR/PhoB-type_DNA-bd"/>
</dbReference>
<dbReference type="InterPro" id="IPR011990">
    <property type="entry name" value="TPR-like_helical_dom_sf"/>
</dbReference>